<dbReference type="OrthoDB" id="9808930at2"/>
<dbReference type="Pfam" id="PF09685">
    <property type="entry name" value="MamF_MmsF"/>
    <property type="match status" value="1"/>
</dbReference>
<feature type="transmembrane region" description="Helical" evidence="5">
    <location>
        <begin position="70"/>
        <end position="89"/>
    </location>
</feature>
<evidence type="ECO:0000256" key="1">
    <source>
        <dbReference type="ARBA" id="ARBA00004141"/>
    </source>
</evidence>
<dbReference type="RefSeq" id="WP_115775025.1">
    <property type="nucleotide sequence ID" value="NZ_PIOC01000033.1"/>
</dbReference>
<dbReference type="InterPro" id="IPR019109">
    <property type="entry name" value="MamF_MmsF"/>
</dbReference>
<accession>A0A3D8PJ52</accession>
<organism evidence="6 7">
    <name type="scientific">Oceanobacillus arenosus</name>
    <dbReference type="NCBI Taxonomy" id="1229153"/>
    <lineage>
        <taxon>Bacteria</taxon>
        <taxon>Bacillati</taxon>
        <taxon>Bacillota</taxon>
        <taxon>Bacilli</taxon>
        <taxon>Bacillales</taxon>
        <taxon>Bacillaceae</taxon>
        <taxon>Oceanobacillus</taxon>
    </lineage>
</organism>
<keyword evidence="4 5" id="KW-0472">Membrane</keyword>
<evidence type="ECO:0000313" key="6">
    <source>
        <dbReference type="EMBL" id="RDW15269.1"/>
    </source>
</evidence>
<sequence>MPSSEERTLTLLIYLLSFVSAIIGPLVIWLIKKDESDFINFHGKAYFNFFISYAIYGVIAWILVFVLIGIVLLPILGIMGFVFTILAALKSYNGEYYQIPLSIRFFS</sequence>
<feature type="transmembrane region" description="Helical" evidence="5">
    <location>
        <begin position="12"/>
        <end position="31"/>
    </location>
</feature>
<keyword evidence="7" id="KW-1185">Reference proteome</keyword>
<evidence type="ECO:0000256" key="5">
    <source>
        <dbReference type="SAM" id="Phobius"/>
    </source>
</evidence>
<comment type="caution">
    <text evidence="6">The sequence shown here is derived from an EMBL/GenBank/DDBJ whole genome shotgun (WGS) entry which is preliminary data.</text>
</comment>
<dbReference type="EMBL" id="PIOC01000033">
    <property type="protein sequence ID" value="RDW15269.1"/>
    <property type="molecule type" value="Genomic_DNA"/>
</dbReference>
<proteinExistence type="predicted"/>
<keyword evidence="3 5" id="KW-1133">Transmembrane helix</keyword>
<evidence type="ECO:0000256" key="2">
    <source>
        <dbReference type="ARBA" id="ARBA00022692"/>
    </source>
</evidence>
<name>A0A3D8PJ52_9BACI</name>
<dbReference type="Proteomes" id="UP000257143">
    <property type="component" value="Unassembled WGS sequence"/>
</dbReference>
<gene>
    <name evidence="6" type="ORF">CWR48_19795</name>
</gene>
<comment type="subcellular location">
    <subcellularLocation>
        <location evidence="1">Membrane</location>
        <topology evidence="1">Multi-pass membrane protein</topology>
    </subcellularLocation>
</comment>
<feature type="transmembrane region" description="Helical" evidence="5">
    <location>
        <begin position="43"/>
        <end position="64"/>
    </location>
</feature>
<evidence type="ECO:0000256" key="4">
    <source>
        <dbReference type="ARBA" id="ARBA00023136"/>
    </source>
</evidence>
<evidence type="ECO:0000313" key="7">
    <source>
        <dbReference type="Proteomes" id="UP000257143"/>
    </source>
</evidence>
<keyword evidence="2 5" id="KW-0812">Transmembrane</keyword>
<dbReference type="AlphaFoldDB" id="A0A3D8PJ52"/>
<protein>
    <submittedName>
        <fullName evidence="6">DUF4870 domain-containing protein</fullName>
    </submittedName>
</protein>
<reference evidence="7" key="1">
    <citation type="submission" date="2017-11" db="EMBL/GenBank/DDBJ databases">
        <authorList>
            <person name="Zhu W."/>
        </authorList>
    </citation>
    <scope>NUCLEOTIDE SEQUENCE [LARGE SCALE GENOMIC DNA]</scope>
    <source>
        <strain evidence="7">CAU 1183</strain>
    </source>
</reference>
<evidence type="ECO:0000256" key="3">
    <source>
        <dbReference type="ARBA" id="ARBA00022989"/>
    </source>
</evidence>